<gene>
    <name evidence="2" type="ORF">J2S43_007835</name>
</gene>
<name>A0ABT9N703_9ACTN</name>
<reference evidence="2 3" key="1">
    <citation type="submission" date="2023-07" db="EMBL/GenBank/DDBJ databases">
        <title>Sequencing the genomes of 1000 actinobacteria strains.</title>
        <authorList>
            <person name="Klenk H.-P."/>
        </authorList>
    </citation>
    <scope>NUCLEOTIDE SEQUENCE [LARGE SCALE GENOMIC DNA]</scope>
    <source>
        <strain evidence="2 3">DSM 44710</strain>
    </source>
</reference>
<keyword evidence="1" id="KW-0472">Membrane</keyword>
<protein>
    <submittedName>
        <fullName evidence="2">Membrane protein</fullName>
    </submittedName>
</protein>
<evidence type="ECO:0000256" key="1">
    <source>
        <dbReference type="SAM" id="Phobius"/>
    </source>
</evidence>
<comment type="caution">
    <text evidence="2">The sequence shown here is derived from an EMBL/GenBank/DDBJ whole genome shotgun (WGS) entry which is preliminary data.</text>
</comment>
<evidence type="ECO:0000313" key="2">
    <source>
        <dbReference type="EMBL" id="MDP9799323.1"/>
    </source>
</evidence>
<feature type="transmembrane region" description="Helical" evidence="1">
    <location>
        <begin position="49"/>
        <end position="67"/>
    </location>
</feature>
<organism evidence="2 3">
    <name type="scientific">Catenuloplanes nepalensis</name>
    <dbReference type="NCBI Taxonomy" id="587533"/>
    <lineage>
        <taxon>Bacteria</taxon>
        <taxon>Bacillati</taxon>
        <taxon>Actinomycetota</taxon>
        <taxon>Actinomycetes</taxon>
        <taxon>Micromonosporales</taxon>
        <taxon>Micromonosporaceae</taxon>
        <taxon>Catenuloplanes</taxon>
    </lineage>
</organism>
<keyword evidence="3" id="KW-1185">Reference proteome</keyword>
<dbReference type="EMBL" id="JAUSRA010000001">
    <property type="protein sequence ID" value="MDP9799323.1"/>
    <property type="molecule type" value="Genomic_DNA"/>
</dbReference>
<accession>A0ABT9N703</accession>
<dbReference type="Proteomes" id="UP001240984">
    <property type="component" value="Unassembled WGS sequence"/>
</dbReference>
<dbReference type="RefSeq" id="WP_306838106.1">
    <property type="nucleotide sequence ID" value="NZ_JAUSRA010000001.1"/>
</dbReference>
<feature type="transmembrane region" description="Helical" evidence="1">
    <location>
        <begin position="19"/>
        <end position="37"/>
    </location>
</feature>
<keyword evidence="1" id="KW-1133">Transmembrane helix</keyword>
<sequence>MPATPQDEETPTRLRPDRLALVIAVMVTNVVVTLLLIEWSSERALLPQPVETAMMAVVAIAWGYVALKRTEARLIGRIRASDESFIEGVRWSRRPRRR</sequence>
<keyword evidence="1" id="KW-0812">Transmembrane</keyword>
<evidence type="ECO:0000313" key="3">
    <source>
        <dbReference type="Proteomes" id="UP001240984"/>
    </source>
</evidence>
<proteinExistence type="predicted"/>